<keyword evidence="2" id="KW-1185">Reference proteome</keyword>
<dbReference type="Gene3D" id="4.10.280.10">
    <property type="entry name" value="Helix-loop-helix DNA-binding domain"/>
    <property type="match status" value="1"/>
</dbReference>
<dbReference type="EMBL" id="JBHTBY010000001">
    <property type="protein sequence ID" value="MFC7319266.1"/>
    <property type="molecule type" value="Genomic_DNA"/>
</dbReference>
<reference evidence="2" key="1">
    <citation type="journal article" date="2019" name="Int. J. Syst. Evol. Microbiol.">
        <title>The Global Catalogue of Microorganisms (GCM) 10K type strain sequencing project: providing services to taxonomists for standard genome sequencing and annotation.</title>
        <authorList>
            <consortium name="The Broad Institute Genomics Platform"/>
            <consortium name="The Broad Institute Genome Sequencing Center for Infectious Disease"/>
            <person name="Wu L."/>
            <person name="Ma J."/>
        </authorList>
    </citation>
    <scope>NUCLEOTIDE SEQUENCE [LARGE SCALE GENOMIC DNA]</scope>
    <source>
        <strain evidence="2">CCUG 73951</strain>
    </source>
</reference>
<dbReference type="Proteomes" id="UP001596494">
    <property type="component" value="Unassembled WGS sequence"/>
</dbReference>
<evidence type="ECO:0000313" key="1">
    <source>
        <dbReference type="EMBL" id="MFC7319266.1"/>
    </source>
</evidence>
<organism evidence="1 2">
    <name type="scientific">Halobacillus campisalis</name>
    <dbReference type="NCBI Taxonomy" id="435909"/>
    <lineage>
        <taxon>Bacteria</taxon>
        <taxon>Bacillati</taxon>
        <taxon>Bacillota</taxon>
        <taxon>Bacilli</taxon>
        <taxon>Bacillales</taxon>
        <taxon>Bacillaceae</taxon>
        <taxon>Halobacillus</taxon>
    </lineage>
</organism>
<name>A0ABW2JZA4_9BACI</name>
<gene>
    <name evidence="1" type="ORF">ACFQMN_00030</name>
</gene>
<evidence type="ECO:0000313" key="2">
    <source>
        <dbReference type="Proteomes" id="UP001596494"/>
    </source>
</evidence>
<sequence length="44" mass="5385">MEMARLELYQDYQEGKSDEEVIEISQKLDKLLNQYIQYNKNFPE</sequence>
<dbReference type="Pfam" id="PF09388">
    <property type="entry name" value="SpoOE-like"/>
    <property type="match status" value="1"/>
</dbReference>
<dbReference type="InterPro" id="IPR018540">
    <property type="entry name" value="Spo0E-like"/>
</dbReference>
<dbReference type="RefSeq" id="WP_352232244.1">
    <property type="nucleotide sequence ID" value="NZ_JAPVRC010000005.1"/>
</dbReference>
<protein>
    <submittedName>
        <fullName evidence="1">Aspartyl-phosphate phosphatase Spo0E family protein</fullName>
    </submittedName>
</protein>
<comment type="caution">
    <text evidence="1">The sequence shown here is derived from an EMBL/GenBank/DDBJ whole genome shotgun (WGS) entry which is preliminary data.</text>
</comment>
<dbReference type="InterPro" id="IPR037208">
    <property type="entry name" value="Spo0E-like_sf"/>
</dbReference>
<dbReference type="SUPFAM" id="SSF140500">
    <property type="entry name" value="BAS1536-like"/>
    <property type="match status" value="1"/>
</dbReference>
<accession>A0ABW2JZA4</accession>
<proteinExistence type="predicted"/>
<dbReference type="InterPro" id="IPR036638">
    <property type="entry name" value="HLH_DNA-bd_sf"/>
</dbReference>